<organism evidence="1 2">
    <name type="scientific">Culter alburnus</name>
    <name type="common">Topmouth culter</name>
    <dbReference type="NCBI Taxonomy" id="194366"/>
    <lineage>
        <taxon>Eukaryota</taxon>
        <taxon>Metazoa</taxon>
        <taxon>Chordata</taxon>
        <taxon>Craniata</taxon>
        <taxon>Vertebrata</taxon>
        <taxon>Euteleostomi</taxon>
        <taxon>Actinopterygii</taxon>
        <taxon>Neopterygii</taxon>
        <taxon>Teleostei</taxon>
        <taxon>Ostariophysi</taxon>
        <taxon>Cypriniformes</taxon>
        <taxon>Xenocyprididae</taxon>
        <taxon>Xenocypridinae</taxon>
        <taxon>Culter</taxon>
    </lineage>
</organism>
<accession>A0AAW1ZPD5</accession>
<keyword evidence="2" id="KW-1185">Reference proteome</keyword>
<evidence type="ECO:0000313" key="2">
    <source>
        <dbReference type="Proteomes" id="UP001479290"/>
    </source>
</evidence>
<dbReference type="AlphaFoldDB" id="A0AAW1ZPD5"/>
<gene>
    <name evidence="1" type="ORF">ABG768_006101</name>
</gene>
<sequence length="449" mass="49230">MAEGGWNEDLVTPHIGRGRGLFGVSEPVVGKPRILVYDSATDPTVLNNGSSKLKSSTPANAGPDNVTQQLRDLIGELGSQIGDSIVTRLLTNQTSVSPGSVPLFEQQPSSTMPLSTSLDLSKLNLIVKADIKEPQMFRGDGSDKCSILEWIEQMNVYLSKKGCSKVDGVEEILNHLCGRAKSIVKVKLKSSPVAVLSPEIVYEVLQRYFSESPGSCQPLADFYATHPKHNEHPVDYWVRLNKAAELADAHLQRCGSKMENMSSEIAMMFIRNCPNLDLSNVFRCKPISKWSAEEVQEAIDEHERDFKSRKPLPSAPKVAVNQVVVAEKPVSMQVAVGSESVGVTSAACTASPHPKTSEAAELGTLERVLKMLERVLERTTQPVSEPKPRMSPWYRASPCAVCGDRSHSTRSHCMRERRCLDCLEFGHQRKQCHRVVGQGAAQTSDGQGN</sequence>
<evidence type="ECO:0000313" key="1">
    <source>
        <dbReference type="EMBL" id="KAK9962862.1"/>
    </source>
</evidence>
<comment type="caution">
    <text evidence="1">The sequence shown here is derived from an EMBL/GenBank/DDBJ whole genome shotgun (WGS) entry which is preliminary data.</text>
</comment>
<reference evidence="1 2" key="1">
    <citation type="submission" date="2024-05" db="EMBL/GenBank/DDBJ databases">
        <title>A high-quality chromosomal-level genome assembly of Topmouth culter (Culter alburnus).</title>
        <authorList>
            <person name="Zhao H."/>
        </authorList>
    </citation>
    <scope>NUCLEOTIDE SEQUENCE [LARGE SCALE GENOMIC DNA]</scope>
    <source>
        <strain evidence="1">CATC2023</strain>
        <tissue evidence="1">Muscle</tissue>
    </source>
</reference>
<dbReference type="Proteomes" id="UP001479290">
    <property type="component" value="Unassembled WGS sequence"/>
</dbReference>
<protein>
    <recommendedName>
        <fullName evidence="3">CCHC-type domain-containing protein</fullName>
    </recommendedName>
</protein>
<name>A0AAW1ZPD5_CULAL</name>
<dbReference type="EMBL" id="JAWDJR010000014">
    <property type="protein sequence ID" value="KAK9962862.1"/>
    <property type="molecule type" value="Genomic_DNA"/>
</dbReference>
<evidence type="ECO:0008006" key="3">
    <source>
        <dbReference type="Google" id="ProtNLM"/>
    </source>
</evidence>
<proteinExistence type="predicted"/>